<dbReference type="SUPFAM" id="SSF55729">
    <property type="entry name" value="Acyl-CoA N-acyltransferases (Nat)"/>
    <property type="match status" value="1"/>
</dbReference>
<evidence type="ECO:0000256" key="3">
    <source>
        <dbReference type="ARBA" id="ARBA00022571"/>
    </source>
</evidence>
<name>A0A9W5MZ82_NEISU</name>
<gene>
    <name evidence="8 10" type="primary">argA</name>
    <name evidence="10" type="ORF">NEISUBOT_04691</name>
</gene>
<dbReference type="Gene3D" id="3.40.1160.10">
    <property type="entry name" value="Acetylglutamate kinase-like"/>
    <property type="match status" value="1"/>
</dbReference>
<keyword evidence="8" id="KW-0963">Cytoplasm</keyword>
<reference evidence="10 11" key="1">
    <citation type="submission" date="2010-01" db="EMBL/GenBank/DDBJ databases">
        <authorList>
            <person name="Weinstock G."/>
            <person name="Sodergren E."/>
            <person name="Clifton S."/>
            <person name="Fulton L."/>
            <person name="Fulton B."/>
            <person name="Courtney L."/>
            <person name="Fronick C."/>
            <person name="Harrison M."/>
            <person name="Strong C."/>
            <person name="Farmer C."/>
            <person name="Delahaunty K."/>
            <person name="Markovic C."/>
            <person name="Hall O."/>
            <person name="Minx P."/>
            <person name="Tomlinson C."/>
            <person name="Mitreva M."/>
            <person name="Nelson J."/>
            <person name="Hou S."/>
            <person name="Wollam A."/>
            <person name="Pepin K.H."/>
            <person name="Johnson M."/>
            <person name="Bhonagiri V."/>
            <person name="Nash W.E."/>
            <person name="Warren W."/>
            <person name="Chinwalla A."/>
            <person name="Mardis E.R."/>
            <person name="Wilson R.K."/>
        </authorList>
    </citation>
    <scope>NUCLEOTIDE SEQUENCE [LARGE SCALE GENOMIC DNA]</scope>
    <source>
        <strain evidence="10 11">NJ9703</strain>
    </source>
</reference>
<evidence type="ECO:0000256" key="1">
    <source>
        <dbReference type="ARBA" id="ARBA00004925"/>
    </source>
</evidence>
<evidence type="ECO:0000256" key="7">
    <source>
        <dbReference type="ARBA" id="ARBA00048372"/>
    </source>
</evidence>
<keyword evidence="5 8" id="KW-0808">Transferase</keyword>
<dbReference type="PIRSF" id="PIRSF000423">
    <property type="entry name" value="ArgA"/>
    <property type="match status" value="1"/>
</dbReference>
<comment type="similarity">
    <text evidence="2 8">Belongs to the acetyltransferase family. ArgA subfamily.</text>
</comment>
<dbReference type="EMBL" id="ACEO02000007">
    <property type="protein sequence ID" value="EFC51983.1"/>
    <property type="molecule type" value="Genomic_DNA"/>
</dbReference>
<dbReference type="CDD" id="cd04237">
    <property type="entry name" value="AAK_NAGS-ABP"/>
    <property type="match status" value="1"/>
</dbReference>
<comment type="subcellular location">
    <subcellularLocation>
        <location evidence="8">Cytoplasm</location>
    </subcellularLocation>
</comment>
<comment type="pathway">
    <text evidence="1 8">Amino-acid biosynthesis; L-arginine biosynthesis; N(2)-acetyl-L-ornithine from L-glutamate: step 1/4.</text>
</comment>
<dbReference type="EC" id="2.3.1.1" evidence="8"/>
<evidence type="ECO:0000313" key="11">
    <source>
        <dbReference type="Proteomes" id="UP000004621"/>
    </source>
</evidence>
<dbReference type="Proteomes" id="UP000004621">
    <property type="component" value="Unassembled WGS sequence"/>
</dbReference>
<dbReference type="InterPro" id="IPR033719">
    <property type="entry name" value="NAGS_kin"/>
</dbReference>
<dbReference type="InterPro" id="IPR016181">
    <property type="entry name" value="Acyl_CoA_acyltransferase"/>
</dbReference>
<comment type="miscellaneous">
    <text evidence="8">In bacteria which possess the bifunctional enzyme ornithine acetyltransferase/N-acetylglutamate synthase (ArgJ), ArgA fulfills an anaplerotic role.</text>
</comment>
<evidence type="ECO:0000313" key="10">
    <source>
        <dbReference type="EMBL" id="EFC51983.1"/>
    </source>
</evidence>
<dbReference type="InterPro" id="IPR000182">
    <property type="entry name" value="GNAT_dom"/>
</dbReference>
<keyword evidence="3 8" id="KW-0055">Arginine biosynthesis</keyword>
<comment type="catalytic activity">
    <reaction evidence="7 8">
        <text>L-glutamate + acetyl-CoA = N-acetyl-L-glutamate + CoA + H(+)</text>
        <dbReference type="Rhea" id="RHEA:24292"/>
        <dbReference type="ChEBI" id="CHEBI:15378"/>
        <dbReference type="ChEBI" id="CHEBI:29985"/>
        <dbReference type="ChEBI" id="CHEBI:44337"/>
        <dbReference type="ChEBI" id="CHEBI:57287"/>
        <dbReference type="ChEBI" id="CHEBI:57288"/>
        <dbReference type="EC" id="2.3.1.1"/>
    </reaction>
</comment>
<dbReference type="NCBIfam" id="TIGR01890">
    <property type="entry name" value="N-Ac-Glu-synth"/>
    <property type="match status" value="1"/>
</dbReference>
<dbReference type="AlphaFoldDB" id="A0A9W5MZ82"/>
<evidence type="ECO:0000256" key="5">
    <source>
        <dbReference type="ARBA" id="ARBA00022679"/>
    </source>
</evidence>
<dbReference type="InterPro" id="IPR036393">
    <property type="entry name" value="AceGlu_kinase-like_sf"/>
</dbReference>
<dbReference type="PANTHER" id="PTHR30602">
    <property type="entry name" value="AMINO-ACID ACETYLTRANSFERASE"/>
    <property type="match status" value="1"/>
</dbReference>
<dbReference type="Gene3D" id="3.40.630.30">
    <property type="match status" value="1"/>
</dbReference>
<dbReference type="InterPro" id="IPR010167">
    <property type="entry name" value="NH2A_AcTrfase"/>
</dbReference>
<dbReference type="Pfam" id="PF00696">
    <property type="entry name" value="AA_kinase"/>
    <property type="match status" value="1"/>
</dbReference>
<dbReference type="GO" id="GO:0006526">
    <property type="term" value="P:L-arginine biosynthetic process"/>
    <property type="evidence" value="ECO:0007669"/>
    <property type="project" value="UniProtKB-UniRule"/>
</dbReference>
<evidence type="ECO:0000256" key="4">
    <source>
        <dbReference type="ARBA" id="ARBA00022605"/>
    </source>
</evidence>
<keyword evidence="6 8" id="KW-0012">Acyltransferase</keyword>
<dbReference type="Pfam" id="PF00583">
    <property type="entry name" value="Acetyltransf_1"/>
    <property type="match status" value="1"/>
</dbReference>
<evidence type="ECO:0000256" key="2">
    <source>
        <dbReference type="ARBA" id="ARBA00009145"/>
    </source>
</evidence>
<dbReference type="NCBIfam" id="NF003641">
    <property type="entry name" value="PRK05279.1"/>
    <property type="match status" value="1"/>
</dbReference>
<dbReference type="HAMAP" id="MF_01105">
    <property type="entry name" value="N_acetyl_glu_synth"/>
    <property type="match status" value="1"/>
</dbReference>
<dbReference type="InterPro" id="IPR001048">
    <property type="entry name" value="Asp/Glu/Uridylate_kinase"/>
</dbReference>
<sequence>MSAIAHFVASFREAAPYIQYLRGKTMVVGVTDSLLEGETLIRLAADLNLLASLGLRLVLVHGSRHLLDKLASGRNFVPKYSGSRRITDEATLMEVKQVTGIIRSDVEAALFSSVSAQQRSKPPVIACGNFITARPLGVIDGVDMGYTGTVRKIDAEEIRLRLDSGAVVLISPLGHSYSGKTFNLSMCETAQEVAMALQAEKLVFLTEEAGIRRADGSLANTLSVGEVQELVRDNPDAPVDLLHAAVCALENGVSRVQILNGREDGSLLRELFTREGSGTSIAREPFVSIRQARSDDIPHIIALIRPLAEQGILLHRSREYLENHISSFSVLEHDQNIYGCVALKTFAEPDCGELACLVVSPEARDGGYGELLLEHLFQKARALNIKTLFALSTHTGEWFVERGFQTASADDLPAERRQEYKANGRNSKVFVYDLQAV</sequence>
<dbReference type="CDD" id="cd04301">
    <property type="entry name" value="NAT_SF"/>
    <property type="match status" value="1"/>
</dbReference>
<keyword evidence="4 8" id="KW-0028">Amino-acid biosynthesis</keyword>
<accession>A0A9W5MZ82</accession>
<organism evidence="10 11">
    <name type="scientific">Neisseria subflava NJ9703</name>
    <dbReference type="NCBI Taxonomy" id="546268"/>
    <lineage>
        <taxon>Bacteria</taxon>
        <taxon>Pseudomonadati</taxon>
        <taxon>Pseudomonadota</taxon>
        <taxon>Betaproteobacteria</taxon>
        <taxon>Neisseriales</taxon>
        <taxon>Neisseriaceae</taxon>
        <taxon>Neisseria</taxon>
    </lineage>
</organism>
<comment type="caution">
    <text evidence="10">The sequence shown here is derived from an EMBL/GenBank/DDBJ whole genome shotgun (WGS) entry which is preliminary data.</text>
</comment>
<feature type="domain" description="N-acetyltransferase" evidence="9">
    <location>
        <begin position="287"/>
        <end position="435"/>
    </location>
</feature>
<proteinExistence type="inferred from homology"/>
<dbReference type="PANTHER" id="PTHR30602:SF12">
    <property type="entry name" value="AMINO-ACID ACETYLTRANSFERASE NAGS1, CHLOROPLASTIC-RELATED"/>
    <property type="match status" value="1"/>
</dbReference>
<dbReference type="RefSeq" id="WP_004520267.1">
    <property type="nucleotide sequence ID" value="NZ_ACEO02000007.1"/>
</dbReference>
<protein>
    <recommendedName>
        <fullName evidence="8">Amino-acid acetyltransferase</fullName>
        <ecNumber evidence="8">2.3.1.1</ecNumber>
    </recommendedName>
    <alternativeName>
        <fullName evidence="8">N-acetylglutamate synthase</fullName>
        <shortName evidence="8">AGS</shortName>
        <shortName evidence="8">NAGS</shortName>
    </alternativeName>
</protein>
<evidence type="ECO:0000256" key="6">
    <source>
        <dbReference type="ARBA" id="ARBA00023315"/>
    </source>
</evidence>
<dbReference type="SUPFAM" id="SSF53633">
    <property type="entry name" value="Carbamate kinase-like"/>
    <property type="match status" value="1"/>
</dbReference>
<evidence type="ECO:0000259" key="9">
    <source>
        <dbReference type="PROSITE" id="PS51186"/>
    </source>
</evidence>
<dbReference type="GO" id="GO:0004042">
    <property type="term" value="F:L-glutamate N-acetyltransferase activity"/>
    <property type="evidence" value="ECO:0007669"/>
    <property type="project" value="UniProtKB-UniRule"/>
</dbReference>
<dbReference type="GO" id="GO:0005737">
    <property type="term" value="C:cytoplasm"/>
    <property type="evidence" value="ECO:0007669"/>
    <property type="project" value="UniProtKB-SubCell"/>
</dbReference>
<dbReference type="PROSITE" id="PS51186">
    <property type="entry name" value="GNAT"/>
    <property type="match status" value="1"/>
</dbReference>
<evidence type="ECO:0000256" key="8">
    <source>
        <dbReference type="HAMAP-Rule" id="MF_01105"/>
    </source>
</evidence>